<dbReference type="PROSITE" id="PS00867">
    <property type="entry name" value="CPSASE_2"/>
    <property type="match status" value="1"/>
</dbReference>
<keyword evidence="7" id="KW-1185">Reference proteome</keyword>
<dbReference type="PANTHER" id="PTHR43585">
    <property type="entry name" value="FUMIPYRROLE BIOSYNTHESIS PROTEIN C"/>
    <property type="match status" value="1"/>
</dbReference>
<dbReference type="InterPro" id="IPR011226">
    <property type="entry name" value="ATP-grasp_fam"/>
</dbReference>
<evidence type="ECO:0000313" key="6">
    <source>
        <dbReference type="EMBL" id="MBD2869394.1"/>
    </source>
</evidence>
<protein>
    <submittedName>
        <fullName evidence="6">ATP-grasp domain-containing protein</fullName>
    </submittedName>
</protein>
<dbReference type="Pfam" id="PF15632">
    <property type="entry name" value="ATPgrasp_Ter"/>
    <property type="match status" value="1"/>
</dbReference>
<comment type="caution">
    <text evidence="6">The sequence shown here is derived from an EMBL/GenBank/DDBJ whole genome shotgun (WGS) entry which is preliminary data.</text>
</comment>
<keyword evidence="1" id="KW-0436">Ligase</keyword>
<gene>
    <name evidence="6" type="ORF">IDH41_12465</name>
</gene>
<evidence type="ECO:0000259" key="5">
    <source>
        <dbReference type="PROSITE" id="PS50975"/>
    </source>
</evidence>
<dbReference type="Gene3D" id="3.40.50.20">
    <property type="match status" value="1"/>
</dbReference>
<dbReference type="InterPro" id="IPR005479">
    <property type="entry name" value="CPAse_ATP-bd"/>
</dbReference>
<dbReference type="GO" id="GO:0016874">
    <property type="term" value="F:ligase activity"/>
    <property type="evidence" value="ECO:0007669"/>
    <property type="project" value="UniProtKB-KW"/>
</dbReference>
<keyword evidence="3 4" id="KW-0067">ATP-binding</keyword>
<evidence type="ECO:0000256" key="3">
    <source>
        <dbReference type="ARBA" id="ARBA00022840"/>
    </source>
</evidence>
<evidence type="ECO:0000256" key="2">
    <source>
        <dbReference type="ARBA" id="ARBA00022741"/>
    </source>
</evidence>
<dbReference type="Gene3D" id="3.30.470.20">
    <property type="entry name" value="ATP-grasp fold, B domain"/>
    <property type="match status" value="1"/>
</dbReference>
<dbReference type="InterPro" id="IPR011761">
    <property type="entry name" value="ATP-grasp"/>
</dbReference>
<dbReference type="SUPFAM" id="SSF56059">
    <property type="entry name" value="Glutathione synthetase ATP-binding domain-like"/>
    <property type="match status" value="1"/>
</dbReference>
<name>A0A927CKU7_9BACL</name>
<organism evidence="6 7">
    <name type="scientific">Paenibacillus arenilitoris</name>
    <dbReference type="NCBI Taxonomy" id="2772299"/>
    <lineage>
        <taxon>Bacteria</taxon>
        <taxon>Bacillati</taxon>
        <taxon>Bacillota</taxon>
        <taxon>Bacilli</taxon>
        <taxon>Bacillales</taxon>
        <taxon>Paenibacillaceae</taxon>
        <taxon>Paenibacillus</taxon>
    </lineage>
</organism>
<dbReference type="AlphaFoldDB" id="A0A927CKU7"/>
<dbReference type="InterPro" id="IPR052032">
    <property type="entry name" value="ATP-dep_AA_Ligase"/>
</dbReference>
<dbReference type="GO" id="GO:0046872">
    <property type="term" value="F:metal ion binding"/>
    <property type="evidence" value="ECO:0007669"/>
    <property type="project" value="InterPro"/>
</dbReference>
<dbReference type="PROSITE" id="PS50975">
    <property type="entry name" value="ATP_GRASP"/>
    <property type="match status" value="1"/>
</dbReference>
<dbReference type="GO" id="GO:0005524">
    <property type="term" value="F:ATP binding"/>
    <property type="evidence" value="ECO:0007669"/>
    <property type="project" value="UniProtKB-UniRule"/>
</dbReference>
<dbReference type="Proteomes" id="UP000632125">
    <property type="component" value="Unassembled WGS sequence"/>
</dbReference>
<dbReference type="PIRSF" id="PIRSF029120">
    <property type="entry name" value="UCP029120"/>
    <property type="match status" value="1"/>
</dbReference>
<evidence type="ECO:0000256" key="4">
    <source>
        <dbReference type="PROSITE-ProRule" id="PRU00409"/>
    </source>
</evidence>
<accession>A0A927CKU7</accession>
<feature type="domain" description="ATP-grasp" evidence="5">
    <location>
        <begin position="119"/>
        <end position="312"/>
    </location>
</feature>
<reference evidence="6" key="1">
    <citation type="submission" date="2020-09" db="EMBL/GenBank/DDBJ databases">
        <title>A novel bacterium of genus Paenibacillus, isolated from South China Sea.</title>
        <authorList>
            <person name="Huang H."/>
            <person name="Mo K."/>
            <person name="Hu Y."/>
        </authorList>
    </citation>
    <scope>NUCLEOTIDE SEQUENCE</scope>
    <source>
        <strain evidence="6">IB182493</strain>
    </source>
</reference>
<dbReference type="PANTHER" id="PTHR43585:SF2">
    <property type="entry name" value="ATP-GRASP ENZYME FSQD"/>
    <property type="match status" value="1"/>
</dbReference>
<dbReference type="EMBL" id="JACXIY010000014">
    <property type="protein sequence ID" value="MBD2869394.1"/>
    <property type="molecule type" value="Genomic_DNA"/>
</dbReference>
<evidence type="ECO:0000256" key="1">
    <source>
        <dbReference type="ARBA" id="ARBA00022598"/>
    </source>
</evidence>
<dbReference type="RefSeq" id="WP_190861446.1">
    <property type="nucleotide sequence ID" value="NZ_JACXIY010000014.1"/>
</dbReference>
<keyword evidence="2 4" id="KW-0547">Nucleotide-binding</keyword>
<evidence type="ECO:0000313" key="7">
    <source>
        <dbReference type="Proteomes" id="UP000632125"/>
    </source>
</evidence>
<proteinExistence type="predicted"/>
<sequence length="351" mass="39783">MTKIYMNRWFSVAYHYINMIRNNPDGEKFEFFGTHPDINHMSLLASDHPGTEPALYGSEYAEYCADYCRTNGIDLFIPRLHMEEIARYAHLFDEIGTKVMVCRDTELLDSMVEKDKFYEAIAGKGLVDIPDYRVVHTAEQFKRACGELAEAGHRVCFKPTKSEGGMGFRIIDDGRDPLRELYGYVTLSTSFKQAYDTLSRAERFEPLMVMEYLGGVEYSIDCVASAEGELMTAIPRRKSTGRTYLLEAKPELLEIADRIAKSLKIPYAFNIQVRYSGDVPKLLEINPRMSGGLYITCLSGVNMPYLAVQALQGKPIEPPAPRFGIQAGYVEQPLIMKQPDLQIDFAAQKTR</sequence>